<sequence>MRLKRRKRENQRLMPIKNLKDPGRGVFTRRALLVMAVQTGALGVLANKLYKLQVQDGDRYARMAASNRVSKRYLAPRVAAL</sequence>
<protein>
    <submittedName>
        <fullName evidence="1">Penicillin-binding protein 2</fullName>
    </submittedName>
</protein>
<organism evidence="1 2">
    <name type="scientific">Acetobacter orientalis</name>
    <dbReference type="NCBI Taxonomy" id="146474"/>
    <lineage>
        <taxon>Bacteria</taxon>
        <taxon>Pseudomonadati</taxon>
        <taxon>Pseudomonadota</taxon>
        <taxon>Alphaproteobacteria</taxon>
        <taxon>Acetobacterales</taxon>
        <taxon>Acetobacteraceae</taxon>
        <taxon>Acetobacter</taxon>
    </lineage>
</organism>
<dbReference type="KEGG" id="aot:AcetOri_orf03186"/>
<dbReference type="EMBL" id="AP018515">
    <property type="protein sequence ID" value="BBC80477.1"/>
    <property type="molecule type" value="Genomic_DNA"/>
</dbReference>
<evidence type="ECO:0000313" key="1">
    <source>
        <dbReference type="EMBL" id="BBC80477.1"/>
    </source>
</evidence>
<dbReference type="AlphaFoldDB" id="A0A2Z5ZKB3"/>
<name>A0A2Z5ZKB3_9PROT</name>
<reference evidence="1 2" key="1">
    <citation type="submission" date="2018-02" db="EMBL/GenBank/DDBJ databases">
        <title>Acetobacter orientalis genome.</title>
        <authorList>
            <person name="Nakashima N."/>
            <person name="Tamura T."/>
        </authorList>
    </citation>
    <scope>NUCLEOTIDE SEQUENCE [LARGE SCALE GENOMIC DNA]</scope>
    <source>
        <strain evidence="1 2">FAN1</strain>
    </source>
</reference>
<gene>
    <name evidence="1" type="ORF">AcetOrient_orf03186</name>
</gene>
<proteinExistence type="predicted"/>
<dbReference type="Proteomes" id="UP000270034">
    <property type="component" value="Chromosome"/>
</dbReference>
<accession>A0A2Z5ZKB3</accession>
<evidence type="ECO:0000313" key="2">
    <source>
        <dbReference type="Proteomes" id="UP000270034"/>
    </source>
</evidence>